<sequence length="133" mass="15295">MVLRMIQQAALLLRAVFNSLPLEDFKSEDELQAMGKKLSEDNFIQLDDFIALPNSKEAIDFLLHTKAFDLNNIELLADILFTASNKVKAIAPKQAIAYQQKALLLLNYLSQETKTFDWNRIQRIQQLEQILSQ</sequence>
<dbReference type="STRING" id="702745.SAMN05421818_10219"/>
<evidence type="ECO:0000313" key="2">
    <source>
        <dbReference type="Proteomes" id="UP000243588"/>
    </source>
</evidence>
<dbReference type="AlphaFoldDB" id="A0A1G8BE95"/>
<gene>
    <name evidence="1" type="ORF">SAMN05421818_10219</name>
</gene>
<organism evidence="1 2">
    <name type="scientific">Myroides phaeus</name>
    <dbReference type="NCBI Taxonomy" id="702745"/>
    <lineage>
        <taxon>Bacteria</taxon>
        <taxon>Pseudomonadati</taxon>
        <taxon>Bacteroidota</taxon>
        <taxon>Flavobacteriia</taxon>
        <taxon>Flavobacteriales</taxon>
        <taxon>Flavobacteriaceae</taxon>
        <taxon>Myroides</taxon>
    </lineage>
</organism>
<proteinExistence type="predicted"/>
<name>A0A1G8BE95_9FLAO</name>
<keyword evidence="2" id="KW-1185">Reference proteome</keyword>
<accession>A0A1G8BE95</accession>
<reference evidence="2" key="1">
    <citation type="submission" date="2016-10" db="EMBL/GenBank/DDBJ databases">
        <authorList>
            <person name="Varghese N."/>
            <person name="Submissions S."/>
        </authorList>
    </citation>
    <scope>NUCLEOTIDE SEQUENCE [LARGE SCALE GENOMIC DNA]</scope>
    <source>
        <strain evidence="2">DSM 23313</strain>
    </source>
</reference>
<dbReference type="RefSeq" id="WP_326382444.1">
    <property type="nucleotide sequence ID" value="NZ_JAYMMH010000013.1"/>
</dbReference>
<dbReference type="Proteomes" id="UP000243588">
    <property type="component" value="Unassembled WGS sequence"/>
</dbReference>
<protein>
    <submittedName>
        <fullName evidence="1">Uncharacterized protein</fullName>
    </submittedName>
</protein>
<dbReference type="EMBL" id="FNDQ01000002">
    <property type="protein sequence ID" value="SDH31343.1"/>
    <property type="molecule type" value="Genomic_DNA"/>
</dbReference>
<evidence type="ECO:0000313" key="1">
    <source>
        <dbReference type="EMBL" id="SDH31343.1"/>
    </source>
</evidence>